<evidence type="ECO:0000259" key="5">
    <source>
        <dbReference type="Pfam" id="PF08281"/>
    </source>
</evidence>
<name>A0A8J3XJ40_9ACTN</name>
<dbReference type="GO" id="GO:0006352">
    <property type="term" value="P:DNA-templated transcription initiation"/>
    <property type="evidence" value="ECO:0007669"/>
    <property type="project" value="InterPro"/>
</dbReference>
<gene>
    <name evidence="6" type="ORF">Pph01_66040</name>
</gene>
<evidence type="ECO:0000256" key="3">
    <source>
        <dbReference type="ARBA" id="ARBA00023082"/>
    </source>
</evidence>
<keyword evidence="3" id="KW-0731">Sigma factor</keyword>
<dbReference type="InterPro" id="IPR039425">
    <property type="entry name" value="RNA_pol_sigma-70-like"/>
</dbReference>
<evidence type="ECO:0000313" key="6">
    <source>
        <dbReference type="EMBL" id="GII41601.1"/>
    </source>
</evidence>
<protein>
    <recommendedName>
        <fullName evidence="5">RNA polymerase sigma factor 70 region 4 type 2 domain-containing protein</fullName>
    </recommendedName>
</protein>
<dbReference type="GO" id="GO:0016987">
    <property type="term" value="F:sigma factor activity"/>
    <property type="evidence" value="ECO:0007669"/>
    <property type="project" value="UniProtKB-KW"/>
</dbReference>
<dbReference type="InterPro" id="IPR013249">
    <property type="entry name" value="RNA_pol_sigma70_r4_t2"/>
</dbReference>
<accession>A0A8J3XJ40</accession>
<evidence type="ECO:0000256" key="2">
    <source>
        <dbReference type="ARBA" id="ARBA00023015"/>
    </source>
</evidence>
<keyword evidence="4" id="KW-0804">Transcription</keyword>
<evidence type="ECO:0000256" key="1">
    <source>
        <dbReference type="ARBA" id="ARBA00010641"/>
    </source>
</evidence>
<keyword evidence="7" id="KW-1185">Reference proteome</keyword>
<dbReference type="Gene3D" id="1.10.10.10">
    <property type="entry name" value="Winged helix-like DNA-binding domain superfamily/Winged helix DNA-binding domain"/>
    <property type="match status" value="1"/>
</dbReference>
<dbReference type="EMBL" id="BOOP01000035">
    <property type="protein sequence ID" value="GII41601.1"/>
    <property type="molecule type" value="Genomic_DNA"/>
</dbReference>
<dbReference type="PANTHER" id="PTHR43133">
    <property type="entry name" value="RNA POLYMERASE ECF-TYPE SIGMA FACTO"/>
    <property type="match status" value="1"/>
</dbReference>
<comment type="caution">
    <text evidence="6">The sequence shown here is derived from an EMBL/GenBank/DDBJ whole genome shotgun (WGS) entry which is preliminary data.</text>
</comment>
<feature type="domain" description="RNA polymerase sigma factor 70 region 4 type 2" evidence="5">
    <location>
        <begin position="52"/>
        <end position="102"/>
    </location>
</feature>
<dbReference type="InterPro" id="IPR013324">
    <property type="entry name" value="RNA_pol_sigma_r3/r4-like"/>
</dbReference>
<evidence type="ECO:0000313" key="7">
    <source>
        <dbReference type="Proteomes" id="UP000622547"/>
    </source>
</evidence>
<dbReference type="NCBIfam" id="TIGR02937">
    <property type="entry name" value="sigma70-ECF"/>
    <property type="match status" value="1"/>
</dbReference>
<dbReference type="AlphaFoldDB" id="A0A8J3XJ40"/>
<organism evidence="6 7">
    <name type="scientific">Planotetraspora phitsanulokensis</name>
    <dbReference type="NCBI Taxonomy" id="575192"/>
    <lineage>
        <taxon>Bacteria</taxon>
        <taxon>Bacillati</taxon>
        <taxon>Actinomycetota</taxon>
        <taxon>Actinomycetes</taxon>
        <taxon>Streptosporangiales</taxon>
        <taxon>Streptosporangiaceae</taxon>
        <taxon>Planotetraspora</taxon>
    </lineage>
</organism>
<dbReference type="Pfam" id="PF08281">
    <property type="entry name" value="Sigma70_r4_2"/>
    <property type="match status" value="1"/>
</dbReference>
<sequence length="119" mass="13153">MFGIVTREIARRRRAEEARYRTLARAGSGEVVDGLADRVAAAVTAQALRGPLAQAVGRLSPADRDVLLLVAWSQFTYEEVAETLQIKIGTVRSRLHRARRRIREALGGSNPTTAIEEDR</sequence>
<keyword evidence="2" id="KW-0805">Transcription regulation</keyword>
<proteinExistence type="inferred from homology"/>
<dbReference type="PANTHER" id="PTHR43133:SF25">
    <property type="entry name" value="RNA POLYMERASE SIGMA FACTOR RFAY-RELATED"/>
    <property type="match status" value="1"/>
</dbReference>
<dbReference type="GO" id="GO:0003677">
    <property type="term" value="F:DNA binding"/>
    <property type="evidence" value="ECO:0007669"/>
    <property type="project" value="InterPro"/>
</dbReference>
<dbReference type="InterPro" id="IPR014284">
    <property type="entry name" value="RNA_pol_sigma-70_dom"/>
</dbReference>
<evidence type="ECO:0000256" key="4">
    <source>
        <dbReference type="ARBA" id="ARBA00023163"/>
    </source>
</evidence>
<comment type="similarity">
    <text evidence="1">Belongs to the sigma-70 factor family. ECF subfamily.</text>
</comment>
<dbReference type="Proteomes" id="UP000622547">
    <property type="component" value="Unassembled WGS sequence"/>
</dbReference>
<dbReference type="InterPro" id="IPR036388">
    <property type="entry name" value="WH-like_DNA-bd_sf"/>
</dbReference>
<reference evidence="6 7" key="1">
    <citation type="submission" date="2021-01" db="EMBL/GenBank/DDBJ databases">
        <title>Whole genome shotgun sequence of Planotetraspora phitsanulokensis NBRC 104273.</title>
        <authorList>
            <person name="Komaki H."/>
            <person name="Tamura T."/>
        </authorList>
    </citation>
    <scope>NUCLEOTIDE SEQUENCE [LARGE SCALE GENOMIC DNA]</scope>
    <source>
        <strain evidence="6 7">NBRC 104273</strain>
    </source>
</reference>
<dbReference type="SUPFAM" id="SSF88659">
    <property type="entry name" value="Sigma3 and sigma4 domains of RNA polymerase sigma factors"/>
    <property type="match status" value="1"/>
</dbReference>